<feature type="region of interest" description="Disordered" evidence="1">
    <location>
        <begin position="102"/>
        <end position="132"/>
    </location>
</feature>
<reference evidence="4" key="1">
    <citation type="submission" date="2017-10" db="EMBL/GenBank/DDBJ databases">
        <title>Rapid genome shrinkage in a self-fertile nematode reveals novel sperm competition proteins.</title>
        <authorList>
            <person name="Yin D."/>
            <person name="Schwarz E.M."/>
            <person name="Thomas C.G."/>
            <person name="Felde R.L."/>
            <person name="Korf I.F."/>
            <person name="Cutter A.D."/>
            <person name="Schartner C.M."/>
            <person name="Ralston E.J."/>
            <person name="Meyer B.J."/>
            <person name="Haag E.S."/>
        </authorList>
    </citation>
    <scope>NUCLEOTIDE SEQUENCE [LARGE SCALE GENOMIC DNA]</scope>
    <source>
        <strain evidence="4">JU1422</strain>
    </source>
</reference>
<dbReference type="Proteomes" id="UP000230233">
    <property type="component" value="Chromosome V"/>
</dbReference>
<dbReference type="SUPFAM" id="SSF47459">
    <property type="entry name" value="HLH, helix-loop-helix DNA-binding domain"/>
    <property type="match status" value="1"/>
</dbReference>
<dbReference type="InterPro" id="IPR011598">
    <property type="entry name" value="bHLH_dom"/>
</dbReference>
<dbReference type="InterPro" id="IPR036638">
    <property type="entry name" value="HLH_DNA-bd_sf"/>
</dbReference>
<dbReference type="GO" id="GO:0046983">
    <property type="term" value="F:protein dimerization activity"/>
    <property type="evidence" value="ECO:0007669"/>
    <property type="project" value="InterPro"/>
</dbReference>
<feature type="domain" description="BHLH" evidence="2">
    <location>
        <begin position="46"/>
        <end position="98"/>
    </location>
</feature>
<dbReference type="InterPro" id="IPR050283">
    <property type="entry name" value="E-box_TF_Regulators"/>
</dbReference>
<comment type="caution">
    <text evidence="3">The sequence shown here is derived from an EMBL/GenBank/DDBJ whole genome shotgun (WGS) entry which is preliminary data.</text>
</comment>
<evidence type="ECO:0000259" key="2">
    <source>
        <dbReference type="PROSITE" id="PS50888"/>
    </source>
</evidence>
<feature type="compositionally biased region" description="Basic and acidic residues" evidence="1">
    <location>
        <begin position="1"/>
        <end position="15"/>
    </location>
</feature>
<evidence type="ECO:0000256" key="1">
    <source>
        <dbReference type="SAM" id="MobiDB-lite"/>
    </source>
</evidence>
<evidence type="ECO:0000313" key="3">
    <source>
        <dbReference type="EMBL" id="PIC31134.1"/>
    </source>
</evidence>
<organism evidence="3 4">
    <name type="scientific">Caenorhabditis nigoni</name>
    <dbReference type="NCBI Taxonomy" id="1611254"/>
    <lineage>
        <taxon>Eukaryota</taxon>
        <taxon>Metazoa</taxon>
        <taxon>Ecdysozoa</taxon>
        <taxon>Nematoda</taxon>
        <taxon>Chromadorea</taxon>
        <taxon>Rhabditida</taxon>
        <taxon>Rhabditina</taxon>
        <taxon>Rhabditomorpha</taxon>
        <taxon>Rhabditoidea</taxon>
        <taxon>Rhabditidae</taxon>
        <taxon>Peloderinae</taxon>
        <taxon>Caenorhabditis</taxon>
    </lineage>
</organism>
<dbReference type="CDD" id="cd11418">
    <property type="entry name" value="bHLH_TS_ASCL"/>
    <property type="match status" value="1"/>
</dbReference>
<evidence type="ECO:0000313" key="4">
    <source>
        <dbReference type="Proteomes" id="UP000230233"/>
    </source>
</evidence>
<feature type="region of interest" description="Disordered" evidence="1">
    <location>
        <begin position="1"/>
        <end position="66"/>
    </location>
</feature>
<dbReference type="GO" id="GO:0032502">
    <property type="term" value="P:developmental process"/>
    <property type="evidence" value="ECO:0007669"/>
    <property type="project" value="TreeGrafter"/>
</dbReference>
<dbReference type="AlphaFoldDB" id="A0A2G5TV59"/>
<sequence length="132" mass="15340">MDEREQLEKQKEESKVPGNQSKVMETRKEKQEREHGPESREQKNAIRRARRNTNEKNRQKIINGAFDDLRSKLSVQKGEPKLSKIKTLNKAIKYIAQLTEELRDTPLHSSSDSDQQPPNPQQPPNSQQPPNF</sequence>
<feature type="compositionally biased region" description="Pro residues" evidence="1">
    <location>
        <begin position="117"/>
        <end position="132"/>
    </location>
</feature>
<dbReference type="Gene3D" id="4.10.280.10">
    <property type="entry name" value="Helix-loop-helix DNA-binding domain"/>
    <property type="match status" value="1"/>
</dbReference>
<dbReference type="PANTHER" id="PTHR23349:SF63">
    <property type="entry name" value="FER3-LIKE PROTEIN"/>
    <property type="match status" value="1"/>
</dbReference>
<dbReference type="SMART" id="SM00353">
    <property type="entry name" value="HLH"/>
    <property type="match status" value="1"/>
</dbReference>
<dbReference type="PANTHER" id="PTHR23349">
    <property type="entry name" value="BASIC HELIX-LOOP-HELIX TRANSCRIPTION FACTOR, TWIST"/>
    <property type="match status" value="1"/>
</dbReference>
<protein>
    <recommendedName>
        <fullName evidence="2">BHLH domain-containing protein</fullName>
    </recommendedName>
</protein>
<name>A0A2G5TV59_9PELO</name>
<dbReference type="Pfam" id="PF00010">
    <property type="entry name" value="HLH"/>
    <property type="match status" value="1"/>
</dbReference>
<dbReference type="EMBL" id="PDUG01000005">
    <property type="protein sequence ID" value="PIC31134.1"/>
    <property type="molecule type" value="Genomic_DNA"/>
</dbReference>
<dbReference type="GO" id="GO:0000981">
    <property type="term" value="F:DNA-binding transcription factor activity, RNA polymerase II-specific"/>
    <property type="evidence" value="ECO:0007669"/>
    <property type="project" value="TreeGrafter"/>
</dbReference>
<feature type="compositionally biased region" description="Basic and acidic residues" evidence="1">
    <location>
        <begin position="24"/>
        <end position="44"/>
    </location>
</feature>
<dbReference type="PROSITE" id="PS50888">
    <property type="entry name" value="BHLH"/>
    <property type="match status" value="1"/>
</dbReference>
<gene>
    <name evidence="3" type="primary">Cnig_chr_V.g22141</name>
    <name evidence="3" type="ORF">B9Z55_022141</name>
</gene>
<dbReference type="STRING" id="1611254.A0A2G5TV59"/>
<dbReference type="OrthoDB" id="6241467at2759"/>
<dbReference type="GO" id="GO:0000977">
    <property type="term" value="F:RNA polymerase II transcription regulatory region sequence-specific DNA binding"/>
    <property type="evidence" value="ECO:0007669"/>
    <property type="project" value="TreeGrafter"/>
</dbReference>
<proteinExistence type="predicted"/>
<keyword evidence="4" id="KW-1185">Reference proteome</keyword>
<accession>A0A2G5TV59</accession>